<feature type="compositionally biased region" description="Acidic residues" evidence="1">
    <location>
        <begin position="380"/>
        <end position="389"/>
    </location>
</feature>
<dbReference type="Proteomes" id="UP001154282">
    <property type="component" value="Unassembled WGS sequence"/>
</dbReference>
<feature type="compositionally biased region" description="Basic residues" evidence="1">
    <location>
        <begin position="138"/>
        <end position="150"/>
    </location>
</feature>
<feature type="compositionally biased region" description="Polar residues" evidence="1">
    <location>
        <begin position="72"/>
        <end position="94"/>
    </location>
</feature>
<feature type="compositionally biased region" description="Basic and acidic residues" evidence="1">
    <location>
        <begin position="95"/>
        <end position="104"/>
    </location>
</feature>
<dbReference type="InterPro" id="IPR012417">
    <property type="entry name" value="CaM-bd_dom_pln"/>
</dbReference>
<evidence type="ECO:0000313" key="4">
    <source>
        <dbReference type="Proteomes" id="UP001154282"/>
    </source>
</evidence>
<dbReference type="GO" id="GO:0005516">
    <property type="term" value="F:calmodulin binding"/>
    <property type="evidence" value="ECO:0007669"/>
    <property type="project" value="InterPro"/>
</dbReference>
<sequence length="678" mass="74932">MVQRKVIRRKPGILPIQPDKLSESLKKKKKKSTCGHQDGKKMKRSGWVRKCSDLHKISEIQRQPMSPLPGKSPSSAPATPQKSLPNYMKSTTSSEARKEKERSPVSKSLNLDNKMCSNCKTSGASSSSSSYSGSPARKSTRTWSSKKKTSVRALTKAPSFKTVRKSTCSSTMKDSKFPPYLVLDDGGTEAEGTSALKVCPYTYCSLNGHHRQPLNCFLKAKRRSLKTQTSVKLGSLFPMKPVGSSDSSQDEADFFIEIYSEKEGIKVDPSQEDTRLIDEHNLIDEIPDPEEQFGGASYGEEEQMGRNASMVEDDKSCEATEMEWEQGPDSASQVDDEGNLCSKGGALFSMMKKPEIVELDDISSCCTEEVLAEELLRELFEEETSEDGGSEAPLEERGDRDSMVRPIQMDFIGGPENDAVEANLKPQQAENDCLTETVAQCLDDELQQLPNGEPEKSVNNGLGVPDSSTGCSEGDQDCPKTRIRKNIMDADAQEDLDTSELRSIGHEVEECCNTQGEDCNKPTKAEALAAATNEGTCGDNGGMSGWARNNSKQDLEDPCSYSKWKIGCRRAMDETEETAREFNPRDPTFLPLVPDPDAERVDLKHQTMDERKNSKEWMIDHALQEAVTKLASATRKRKVALLVEAFETVSPVPKYEPRIRHSSPVFSPTTPRPIQACS</sequence>
<feature type="region of interest" description="Disordered" evidence="1">
    <location>
        <begin position="657"/>
        <end position="678"/>
    </location>
</feature>
<reference evidence="3" key="1">
    <citation type="submission" date="2022-08" db="EMBL/GenBank/DDBJ databases">
        <authorList>
            <person name="Gutierrez-Valencia J."/>
        </authorList>
    </citation>
    <scope>NUCLEOTIDE SEQUENCE</scope>
</reference>
<evidence type="ECO:0000313" key="3">
    <source>
        <dbReference type="EMBL" id="CAI0560257.1"/>
    </source>
</evidence>
<dbReference type="SMART" id="SM01054">
    <property type="entry name" value="CaM_binding"/>
    <property type="match status" value="1"/>
</dbReference>
<keyword evidence="4" id="KW-1185">Reference proteome</keyword>
<dbReference type="InterPro" id="IPR044681">
    <property type="entry name" value="PICBP-like"/>
</dbReference>
<dbReference type="AlphaFoldDB" id="A0AAV0RUQ7"/>
<feature type="compositionally biased region" description="Basic and acidic residues" evidence="1">
    <location>
        <begin position="50"/>
        <end position="59"/>
    </location>
</feature>
<protein>
    <recommendedName>
        <fullName evidence="2">Calmodulin-binding domain-containing protein</fullName>
    </recommendedName>
</protein>
<feature type="compositionally biased region" description="Basic residues" evidence="1">
    <location>
        <begin position="1"/>
        <end position="11"/>
    </location>
</feature>
<feature type="domain" description="Calmodulin-binding" evidence="2">
    <location>
        <begin position="541"/>
        <end position="651"/>
    </location>
</feature>
<name>A0AAV0RUQ7_9ROSI</name>
<organism evidence="3 4">
    <name type="scientific">Linum tenue</name>
    <dbReference type="NCBI Taxonomy" id="586396"/>
    <lineage>
        <taxon>Eukaryota</taxon>
        <taxon>Viridiplantae</taxon>
        <taxon>Streptophyta</taxon>
        <taxon>Embryophyta</taxon>
        <taxon>Tracheophyta</taxon>
        <taxon>Spermatophyta</taxon>
        <taxon>Magnoliopsida</taxon>
        <taxon>eudicotyledons</taxon>
        <taxon>Gunneridae</taxon>
        <taxon>Pentapetalae</taxon>
        <taxon>rosids</taxon>
        <taxon>fabids</taxon>
        <taxon>Malpighiales</taxon>
        <taxon>Linaceae</taxon>
        <taxon>Linum</taxon>
    </lineage>
</organism>
<gene>
    <name evidence="3" type="ORF">LITE_LOCUS49614</name>
</gene>
<feature type="region of interest" description="Disordered" evidence="1">
    <location>
        <begin position="1"/>
        <end position="150"/>
    </location>
</feature>
<feature type="compositionally biased region" description="Polar residues" evidence="1">
    <location>
        <begin position="105"/>
        <end position="121"/>
    </location>
</feature>
<feature type="region of interest" description="Disordered" evidence="1">
    <location>
        <begin position="578"/>
        <end position="598"/>
    </location>
</feature>
<feature type="region of interest" description="Disordered" evidence="1">
    <location>
        <begin position="380"/>
        <end position="400"/>
    </location>
</feature>
<dbReference type="EMBL" id="CAMGYJ010000011">
    <property type="protein sequence ID" value="CAI0560257.1"/>
    <property type="molecule type" value="Genomic_DNA"/>
</dbReference>
<feature type="compositionally biased region" description="Low complexity" evidence="1">
    <location>
        <begin position="122"/>
        <end position="134"/>
    </location>
</feature>
<evidence type="ECO:0000259" key="2">
    <source>
        <dbReference type="SMART" id="SM01054"/>
    </source>
</evidence>
<accession>A0AAV0RUQ7</accession>
<comment type="caution">
    <text evidence="3">The sequence shown here is derived from an EMBL/GenBank/DDBJ whole genome shotgun (WGS) entry which is preliminary data.</text>
</comment>
<dbReference type="PANTHER" id="PTHR33923">
    <property type="entry name" value="CALMODULIN-BINDING PROTEIN-RELATED"/>
    <property type="match status" value="1"/>
</dbReference>
<evidence type="ECO:0000256" key="1">
    <source>
        <dbReference type="SAM" id="MobiDB-lite"/>
    </source>
</evidence>
<dbReference type="PANTHER" id="PTHR33923:SF2">
    <property type="entry name" value="CALMODULIN-BINDING PROTEIN-RELATED"/>
    <property type="match status" value="1"/>
</dbReference>
<dbReference type="Pfam" id="PF07839">
    <property type="entry name" value="CaM_binding"/>
    <property type="match status" value="1"/>
</dbReference>
<feature type="region of interest" description="Disordered" evidence="1">
    <location>
        <begin position="449"/>
        <end position="479"/>
    </location>
</feature>
<proteinExistence type="predicted"/>